<dbReference type="PANTHER" id="PTHR43764:SF1">
    <property type="entry name" value="MOLYBDOPTERIN MOLYBDOTRANSFERASE"/>
    <property type="match status" value="1"/>
</dbReference>
<evidence type="ECO:0000313" key="6">
    <source>
        <dbReference type="Proteomes" id="UP000829069"/>
    </source>
</evidence>
<evidence type="ECO:0000313" key="5">
    <source>
        <dbReference type="EMBL" id="UNK44798.1"/>
    </source>
</evidence>
<organism evidence="5 6">
    <name type="scientific">Arthrobacter sulfonylureivorans</name>
    <dbReference type="NCBI Taxonomy" id="2486855"/>
    <lineage>
        <taxon>Bacteria</taxon>
        <taxon>Bacillati</taxon>
        <taxon>Actinomycetota</taxon>
        <taxon>Actinomycetes</taxon>
        <taxon>Micrococcales</taxon>
        <taxon>Micrococcaceae</taxon>
        <taxon>Arthrobacter</taxon>
    </lineage>
</organism>
<feature type="region of interest" description="Disordered" evidence="3">
    <location>
        <begin position="155"/>
        <end position="177"/>
    </location>
</feature>
<dbReference type="RefSeq" id="WP_241913163.1">
    <property type="nucleotide sequence ID" value="NZ_CP093326.1"/>
</dbReference>
<dbReference type="NCBIfam" id="TIGR00177">
    <property type="entry name" value="molyb_syn"/>
    <property type="match status" value="1"/>
</dbReference>
<dbReference type="Gene3D" id="3.40.980.10">
    <property type="entry name" value="MoaB/Mog-like domain"/>
    <property type="match status" value="1"/>
</dbReference>
<dbReference type="Proteomes" id="UP000829069">
    <property type="component" value="Chromosome"/>
</dbReference>
<dbReference type="InterPro" id="IPR001453">
    <property type="entry name" value="MoaB/Mog_dom"/>
</dbReference>
<dbReference type="InterPro" id="IPR036425">
    <property type="entry name" value="MoaB/Mog-like_dom_sf"/>
</dbReference>
<dbReference type="EMBL" id="CP093326">
    <property type="protein sequence ID" value="UNK44798.1"/>
    <property type="molecule type" value="Genomic_DNA"/>
</dbReference>
<evidence type="ECO:0000256" key="2">
    <source>
        <dbReference type="ARBA" id="ARBA00023150"/>
    </source>
</evidence>
<dbReference type="SMART" id="SM00852">
    <property type="entry name" value="MoCF_biosynth"/>
    <property type="match status" value="1"/>
</dbReference>
<dbReference type="CDD" id="cd00886">
    <property type="entry name" value="MogA_MoaB"/>
    <property type="match status" value="1"/>
</dbReference>
<protein>
    <submittedName>
        <fullName evidence="5">MogA/MoaB family molybdenum cofactor biosynthesis protein</fullName>
    </submittedName>
</protein>
<reference evidence="5 6" key="1">
    <citation type="submission" date="2022-03" db="EMBL/GenBank/DDBJ databases">
        <title>Isotopic signatures of nitrous oxide derived from detoxification processes.</title>
        <authorList>
            <person name="Behrendt U."/>
            <person name="Buchen C."/>
            <person name="Well R."/>
            <person name="Ulrich A."/>
            <person name="Rohe L."/>
            <person name="Kolb S."/>
            <person name="Schloter M."/>
            <person name="Horn M.A."/>
            <person name="Augustin J."/>
        </authorList>
    </citation>
    <scope>NUCLEOTIDE SEQUENCE [LARGE SCALE GENOMIC DNA]</scope>
    <source>
        <strain evidence="5 6">S4-C24</strain>
    </source>
</reference>
<keyword evidence="2" id="KW-0501">Molybdenum cofactor biosynthesis</keyword>
<sequence>MSARTAGIIIASTRAAAGAYEDECAPLISEWLAGHGLAAGVPQIVADGEPVRRVLQKMLAAGPRVIVTSGGTGLAADDRTPEITAVVLERDLPGVMEAIRAYGRAKTPLAALSRGVAGTAGSTFVVNLPGSPGGVRDGLAALDPLIGHICAQLEGNTDAGHAGPGDTGSTRRTEGQP</sequence>
<dbReference type="SUPFAM" id="SSF53218">
    <property type="entry name" value="Molybdenum cofactor biosynthesis proteins"/>
    <property type="match status" value="1"/>
</dbReference>
<proteinExistence type="predicted"/>
<dbReference type="InterPro" id="IPR051920">
    <property type="entry name" value="MPT_Adenylyltrnsfr/MoaC-Rel"/>
</dbReference>
<evidence type="ECO:0000256" key="3">
    <source>
        <dbReference type="SAM" id="MobiDB-lite"/>
    </source>
</evidence>
<evidence type="ECO:0000259" key="4">
    <source>
        <dbReference type="SMART" id="SM00852"/>
    </source>
</evidence>
<comment type="pathway">
    <text evidence="1">Cofactor biosynthesis; molybdopterin biosynthesis.</text>
</comment>
<dbReference type="Pfam" id="PF00994">
    <property type="entry name" value="MoCF_biosynth"/>
    <property type="match status" value="1"/>
</dbReference>
<keyword evidence="6" id="KW-1185">Reference proteome</keyword>
<gene>
    <name evidence="5" type="ORF">MNQ99_12575</name>
</gene>
<accession>A0ABY3W8A5</accession>
<dbReference type="PANTHER" id="PTHR43764">
    <property type="entry name" value="MOLYBDENUM COFACTOR BIOSYNTHESIS"/>
    <property type="match status" value="1"/>
</dbReference>
<feature type="domain" description="MoaB/Mog" evidence="4">
    <location>
        <begin position="7"/>
        <end position="149"/>
    </location>
</feature>
<name>A0ABY3W8A5_9MICC</name>
<evidence type="ECO:0000256" key="1">
    <source>
        <dbReference type="ARBA" id="ARBA00005046"/>
    </source>
</evidence>